<comment type="caution">
    <text evidence="1">The sequence shown here is derived from an EMBL/GenBank/DDBJ whole genome shotgun (WGS) entry which is preliminary data.</text>
</comment>
<protein>
    <submittedName>
        <fullName evidence="1">Uncharacterized protein</fullName>
    </submittedName>
</protein>
<organism evidence="1 2">
    <name type="scientific">Nocardia cyriacigeorgica</name>
    <dbReference type="NCBI Taxonomy" id="135487"/>
    <lineage>
        <taxon>Bacteria</taxon>
        <taxon>Bacillati</taxon>
        <taxon>Actinomycetota</taxon>
        <taxon>Actinomycetes</taxon>
        <taxon>Mycobacteriales</taxon>
        <taxon>Nocardiaceae</taxon>
        <taxon>Nocardia</taxon>
    </lineage>
</organism>
<name>A0A5R8NM55_9NOCA</name>
<reference evidence="1 2" key="1">
    <citation type="submission" date="2019-05" db="EMBL/GenBank/DDBJ databases">
        <title>Genomes sequences of two Nocardia cyriacigeorgica environmental isolates, type strains Nocardia asteroides ATCC 19247 and Nocardia cyriacigeorgica DSM 44484.</title>
        <authorList>
            <person name="Vautrin F."/>
            <person name="Bergeron E."/>
            <person name="Dubost A."/>
            <person name="Abrouk D."/>
            <person name="Rodriguez Nava V."/>
            <person name="Pujic P."/>
        </authorList>
    </citation>
    <scope>NUCLEOTIDE SEQUENCE [LARGE SCALE GENOMIC DNA]</scope>
    <source>
        <strain evidence="1 2">EML 446</strain>
    </source>
</reference>
<sequence length="92" mass="9801">MDRLREIEIDVLREVIEAVDARLDTMTDLAVPRAKVYASVIYAVISSARSTGHYGAGMLANAPLLDSILSGAEGTEHGATIFATLVDLNALN</sequence>
<gene>
    <name evidence="1" type="ORF">FEK34_17955</name>
</gene>
<accession>A0A5R8NM55</accession>
<dbReference type="AlphaFoldDB" id="A0A5R8NM55"/>
<evidence type="ECO:0000313" key="1">
    <source>
        <dbReference type="EMBL" id="TLF76769.1"/>
    </source>
</evidence>
<dbReference type="EMBL" id="VBUT01000006">
    <property type="protein sequence ID" value="TLF76769.1"/>
    <property type="molecule type" value="Genomic_DNA"/>
</dbReference>
<dbReference type="RefSeq" id="WP_138448933.1">
    <property type="nucleotide sequence ID" value="NZ_VBUT01000006.1"/>
</dbReference>
<evidence type="ECO:0000313" key="2">
    <source>
        <dbReference type="Proteomes" id="UP000306378"/>
    </source>
</evidence>
<proteinExistence type="predicted"/>
<dbReference type="Proteomes" id="UP000306378">
    <property type="component" value="Unassembled WGS sequence"/>
</dbReference>